<keyword evidence="2" id="KW-1185">Reference proteome</keyword>
<organism evidence="1 2">
    <name type="scientific">Xylanimonas protaetiae</name>
    <dbReference type="NCBI Taxonomy" id="2509457"/>
    <lineage>
        <taxon>Bacteria</taxon>
        <taxon>Bacillati</taxon>
        <taxon>Actinomycetota</taxon>
        <taxon>Actinomycetes</taxon>
        <taxon>Micrococcales</taxon>
        <taxon>Promicromonosporaceae</taxon>
        <taxon>Xylanimonas</taxon>
    </lineage>
</organism>
<protein>
    <submittedName>
        <fullName evidence="1">Uncharacterized protein</fullName>
    </submittedName>
</protein>
<gene>
    <name evidence="1" type="ORF">ET471_16820</name>
</gene>
<evidence type="ECO:0000313" key="2">
    <source>
        <dbReference type="Proteomes" id="UP000292118"/>
    </source>
</evidence>
<dbReference type="EMBL" id="CP035493">
    <property type="protein sequence ID" value="QAY71484.1"/>
    <property type="molecule type" value="Genomic_DNA"/>
</dbReference>
<proteinExistence type="predicted"/>
<evidence type="ECO:0000313" key="1">
    <source>
        <dbReference type="EMBL" id="QAY71484.1"/>
    </source>
</evidence>
<name>A0A4P6F735_9MICO</name>
<reference evidence="1 2" key="1">
    <citation type="submission" date="2019-01" db="EMBL/GenBank/DDBJ databases">
        <title>Genome sequencing of strain FW10M-9.</title>
        <authorList>
            <person name="Heo J."/>
            <person name="Kim S.-J."/>
            <person name="Kim J.-S."/>
            <person name="Hong S.-B."/>
            <person name="Kwon S.-W."/>
        </authorList>
    </citation>
    <scope>NUCLEOTIDE SEQUENCE [LARGE SCALE GENOMIC DNA]</scope>
    <source>
        <strain evidence="1 2">FW10M-9</strain>
    </source>
</reference>
<dbReference type="KEGG" id="xya:ET471_16820"/>
<dbReference type="Proteomes" id="UP000292118">
    <property type="component" value="Chromosome"/>
</dbReference>
<sequence>MEPLTFYELHRAEEARRERRLAQDLMVRELRAERRRLAAERRETAALVRTTSLRRRARTLVRRLTHRAPSTPVRMA</sequence>
<dbReference type="RefSeq" id="WP_129190214.1">
    <property type="nucleotide sequence ID" value="NZ_CP035493.1"/>
</dbReference>
<dbReference type="AlphaFoldDB" id="A0A4P6F735"/>
<accession>A0A4P6F735</accession>